<proteinExistence type="predicted"/>
<reference evidence="7 8" key="1">
    <citation type="journal article" date="2019" name="Int. J. Syst. Evol. Microbiol.">
        <title>The Global Catalogue of Microorganisms (GCM) 10K type strain sequencing project: providing services to taxonomists for standard genome sequencing and annotation.</title>
        <authorList>
            <consortium name="The Broad Institute Genomics Platform"/>
            <consortium name="The Broad Institute Genome Sequencing Center for Infectious Disease"/>
            <person name="Wu L."/>
            <person name="Ma J."/>
        </authorList>
    </citation>
    <scope>NUCLEOTIDE SEQUENCE [LARGE SCALE GENOMIC DNA]</scope>
    <source>
        <strain evidence="7 8">JCM 1407</strain>
    </source>
</reference>
<evidence type="ECO:0000313" key="8">
    <source>
        <dbReference type="Proteomes" id="UP001501510"/>
    </source>
</evidence>
<evidence type="ECO:0000256" key="3">
    <source>
        <dbReference type="ARBA" id="ARBA00022989"/>
    </source>
</evidence>
<evidence type="ECO:0000256" key="4">
    <source>
        <dbReference type="ARBA" id="ARBA00023136"/>
    </source>
</evidence>
<organism evidence="7 8">
    <name type="scientific">Clostridium oceanicum</name>
    <dbReference type="NCBI Taxonomy" id="1543"/>
    <lineage>
        <taxon>Bacteria</taxon>
        <taxon>Bacillati</taxon>
        <taxon>Bacillota</taxon>
        <taxon>Clostridia</taxon>
        <taxon>Eubacteriales</taxon>
        <taxon>Clostridiaceae</taxon>
        <taxon>Clostridium</taxon>
    </lineage>
</organism>
<evidence type="ECO:0000313" key="7">
    <source>
        <dbReference type="EMBL" id="GAA0746699.1"/>
    </source>
</evidence>
<comment type="subcellular location">
    <subcellularLocation>
        <location evidence="1">Membrane</location>
        <topology evidence="1">Multi-pass membrane protein</topology>
    </subcellularLocation>
</comment>
<evidence type="ECO:0000259" key="6">
    <source>
        <dbReference type="Pfam" id="PF04138"/>
    </source>
</evidence>
<dbReference type="InterPro" id="IPR007267">
    <property type="entry name" value="GtrA_DPMS_TM"/>
</dbReference>
<feature type="transmembrane region" description="Helical" evidence="5">
    <location>
        <begin position="12"/>
        <end position="35"/>
    </location>
</feature>
<feature type="transmembrane region" description="Helical" evidence="5">
    <location>
        <begin position="74"/>
        <end position="95"/>
    </location>
</feature>
<keyword evidence="8" id="KW-1185">Reference proteome</keyword>
<name>A0ABN1JU39_9CLOT</name>
<protein>
    <submittedName>
        <fullName evidence="7">GtrA family protein</fullName>
    </submittedName>
</protein>
<evidence type="ECO:0000256" key="2">
    <source>
        <dbReference type="ARBA" id="ARBA00022692"/>
    </source>
</evidence>
<feature type="transmembrane region" description="Helical" evidence="5">
    <location>
        <begin position="107"/>
        <end position="127"/>
    </location>
</feature>
<evidence type="ECO:0000256" key="1">
    <source>
        <dbReference type="ARBA" id="ARBA00004141"/>
    </source>
</evidence>
<accession>A0ABN1JU39</accession>
<evidence type="ECO:0000256" key="5">
    <source>
        <dbReference type="SAM" id="Phobius"/>
    </source>
</evidence>
<feature type="domain" description="GtrA/DPMS transmembrane" evidence="6">
    <location>
        <begin position="12"/>
        <end position="133"/>
    </location>
</feature>
<keyword evidence="3 5" id="KW-1133">Transmembrane helix</keyword>
<sequence length="134" mass="15485">MSKKNNFMQFIKYTLIGGINVLIDFGILNILWIITGIYKGYINYLFKFISFIAYSTNGYFMNKKFTFKSNNNSYFKYISVLAVTAILNAFILSNLSMHNFFNFKPIIWSNISALIASISTGIISFLINKIFVFK</sequence>
<dbReference type="Pfam" id="PF04138">
    <property type="entry name" value="GtrA_DPMS_TM"/>
    <property type="match status" value="1"/>
</dbReference>
<feature type="transmembrane region" description="Helical" evidence="5">
    <location>
        <begin position="41"/>
        <end position="62"/>
    </location>
</feature>
<gene>
    <name evidence="7" type="ORF">GCM10008906_34630</name>
</gene>
<keyword evidence="2 5" id="KW-0812">Transmembrane</keyword>
<keyword evidence="4 5" id="KW-0472">Membrane</keyword>
<comment type="caution">
    <text evidence="7">The sequence shown here is derived from an EMBL/GenBank/DDBJ whole genome shotgun (WGS) entry which is preliminary data.</text>
</comment>
<dbReference type="EMBL" id="BAAACG010000019">
    <property type="protein sequence ID" value="GAA0746699.1"/>
    <property type="molecule type" value="Genomic_DNA"/>
</dbReference>
<dbReference type="Proteomes" id="UP001501510">
    <property type="component" value="Unassembled WGS sequence"/>
</dbReference>
<dbReference type="RefSeq" id="WP_343763717.1">
    <property type="nucleotide sequence ID" value="NZ_BAAACG010000019.1"/>
</dbReference>